<feature type="domain" description="VOC" evidence="1">
    <location>
        <begin position="2"/>
        <end position="139"/>
    </location>
</feature>
<dbReference type="InterPro" id="IPR029068">
    <property type="entry name" value="Glyas_Bleomycin-R_OHBP_Dase"/>
</dbReference>
<evidence type="ECO:0000313" key="2">
    <source>
        <dbReference type="EMBL" id="HIZ57901.1"/>
    </source>
</evidence>
<protein>
    <submittedName>
        <fullName evidence="2">VOC family protein</fullName>
    </submittedName>
</protein>
<dbReference type="Gene3D" id="3.10.180.10">
    <property type="entry name" value="2,3-Dihydroxybiphenyl 1,2-Dioxygenase, domain 1"/>
    <property type="match status" value="1"/>
</dbReference>
<gene>
    <name evidence="2" type="ORF">H9725_04885</name>
</gene>
<dbReference type="SUPFAM" id="SSF54593">
    <property type="entry name" value="Glyoxalase/Bleomycin resistance protein/Dihydroxybiphenyl dioxygenase"/>
    <property type="match status" value="1"/>
</dbReference>
<dbReference type="EMBL" id="DXBJ01000032">
    <property type="protein sequence ID" value="HIZ57901.1"/>
    <property type="molecule type" value="Genomic_DNA"/>
</dbReference>
<dbReference type="InterPro" id="IPR004360">
    <property type="entry name" value="Glyas_Fos-R_dOase_dom"/>
</dbReference>
<reference evidence="2" key="2">
    <citation type="submission" date="2021-04" db="EMBL/GenBank/DDBJ databases">
        <authorList>
            <person name="Gilroy R."/>
        </authorList>
    </citation>
    <scope>NUCLEOTIDE SEQUENCE</scope>
    <source>
        <strain evidence="2">ChiBcec16-3735</strain>
    </source>
</reference>
<dbReference type="CDD" id="cd06587">
    <property type="entry name" value="VOC"/>
    <property type="match status" value="1"/>
</dbReference>
<dbReference type="Pfam" id="PF00903">
    <property type="entry name" value="Glyoxalase"/>
    <property type="match status" value="1"/>
</dbReference>
<accession>A0A9D2FGF6</accession>
<dbReference type="AlphaFoldDB" id="A0A9D2FGF6"/>
<name>A0A9D2FGF6_9FIRM</name>
<dbReference type="InterPro" id="IPR037523">
    <property type="entry name" value="VOC_core"/>
</dbReference>
<reference evidence="2" key="1">
    <citation type="journal article" date="2021" name="PeerJ">
        <title>Extensive microbial diversity within the chicken gut microbiome revealed by metagenomics and culture.</title>
        <authorList>
            <person name="Gilroy R."/>
            <person name="Ravi A."/>
            <person name="Getino M."/>
            <person name="Pursley I."/>
            <person name="Horton D.L."/>
            <person name="Alikhan N.F."/>
            <person name="Baker D."/>
            <person name="Gharbi K."/>
            <person name="Hall N."/>
            <person name="Watson M."/>
            <person name="Adriaenssens E.M."/>
            <person name="Foster-Nyarko E."/>
            <person name="Jarju S."/>
            <person name="Secka A."/>
            <person name="Antonio M."/>
            <person name="Oren A."/>
            <person name="Chaudhuri R.R."/>
            <person name="La Ragione R."/>
            <person name="Hildebrand F."/>
            <person name="Pallen M.J."/>
        </authorList>
    </citation>
    <scope>NUCLEOTIDE SEQUENCE</scope>
    <source>
        <strain evidence="2">ChiBcec16-3735</strain>
    </source>
</reference>
<sequence length="148" mass="17442">MKLSTVYLCVNDMETSLNFYRLLLQKEPLYCNDDRWAAFDCGGQLALYNRKYDEKLLKEASDLPFNQAYREDFFKEDPEKKNTIVVFNFETEDLKSEYERIKSLGIGPVSEIMYVNVHMPYYYFNVMDPDGNVLEITGRYGMEDFVPA</sequence>
<organism evidence="2 3">
    <name type="scientific">Candidatus Faecalibacterium gallistercoris</name>
    <dbReference type="NCBI Taxonomy" id="2838579"/>
    <lineage>
        <taxon>Bacteria</taxon>
        <taxon>Bacillati</taxon>
        <taxon>Bacillota</taxon>
        <taxon>Clostridia</taxon>
        <taxon>Eubacteriales</taxon>
        <taxon>Oscillospiraceae</taxon>
        <taxon>Faecalibacterium</taxon>
    </lineage>
</organism>
<evidence type="ECO:0000259" key="1">
    <source>
        <dbReference type="PROSITE" id="PS51819"/>
    </source>
</evidence>
<evidence type="ECO:0000313" key="3">
    <source>
        <dbReference type="Proteomes" id="UP000824065"/>
    </source>
</evidence>
<comment type="caution">
    <text evidence="2">The sequence shown here is derived from an EMBL/GenBank/DDBJ whole genome shotgun (WGS) entry which is preliminary data.</text>
</comment>
<dbReference type="PROSITE" id="PS51819">
    <property type="entry name" value="VOC"/>
    <property type="match status" value="1"/>
</dbReference>
<dbReference type="Proteomes" id="UP000824065">
    <property type="component" value="Unassembled WGS sequence"/>
</dbReference>
<proteinExistence type="predicted"/>